<dbReference type="InterPro" id="IPR014227">
    <property type="entry name" value="YtvI-like"/>
</dbReference>
<keyword evidence="5 6" id="KW-0472">Membrane</keyword>
<dbReference type="GO" id="GO:0055085">
    <property type="term" value="P:transmembrane transport"/>
    <property type="evidence" value="ECO:0007669"/>
    <property type="project" value="TreeGrafter"/>
</dbReference>
<protein>
    <submittedName>
        <fullName evidence="7">Sporulation integral membrane protein YtvI</fullName>
    </submittedName>
</protein>
<dbReference type="EMBL" id="JAJEPS010000001">
    <property type="protein sequence ID" value="MCC2124926.1"/>
    <property type="molecule type" value="Genomic_DNA"/>
</dbReference>
<evidence type="ECO:0000256" key="6">
    <source>
        <dbReference type="SAM" id="Phobius"/>
    </source>
</evidence>
<dbReference type="Pfam" id="PF01594">
    <property type="entry name" value="AI-2E_transport"/>
    <property type="match status" value="1"/>
</dbReference>
<keyword evidence="3 6" id="KW-0812">Transmembrane</keyword>
<gene>
    <name evidence="7" type="primary">ytvI</name>
    <name evidence="7" type="ORF">LKD36_01885</name>
</gene>
<keyword evidence="8" id="KW-1185">Reference proteome</keyword>
<evidence type="ECO:0000256" key="1">
    <source>
        <dbReference type="ARBA" id="ARBA00004141"/>
    </source>
</evidence>
<dbReference type="NCBIfam" id="TIGR02872">
    <property type="entry name" value="spore_ytvI"/>
    <property type="match status" value="1"/>
</dbReference>
<dbReference type="Proteomes" id="UP001198220">
    <property type="component" value="Unassembled WGS sequence"/>
</dbReference>
<feature type="transmembrane region" description="Helical" evidence="6">
    <location>
        <begin position="177"/>
        <end position="196"/>
    </location>
</feature>
<keyword evidence="4 6" id="KW-1133">Transmembrane helix</keyword>
<comment type="caution">
    <text evidence="7">The sequence shown here is derived from an EMBL/GenBank/DDBJ whole genome shotgun (WGS) entry which is preliminary data.</text>
</comment>
<dbReference type="PANTHER" id="PTHR21716">
    <property type="entry name" value="TRANSMEMBRANE PROTEIN"/>
    <property type="match status" value="1"/>
</dbReference>
<name>A0AAE3DAV6_9FIRM</name>
<organism evidence="7 8">
    <name type="scientific">Hominiventricola filiformis</name>
    <dbReference type="NCBI Taxonomy" id="2885352"/>
    <lineage>
        <taxon>Bacteria</taxon>
        <taxon>Bacillati</taxon>
        <taxon>Bacillota</taxon>
        <taxon>Clostridia</taxon>
        <taxon>Lachnospirales</taxon>
        <taxon>Lachnospiraceae</taxon>
        <taxon>Hominiventricola</taxon>
    </lineage>
</organism>
<feature type="transmembrane region" description="Helical" evidence="6">
    <location>
        <begin position="354"/>
        <end position="375"/>
    </location>
</feature>
<dbReference type="PANTHER" id="PTHR21716:SF68">
    <property type="entry name" value="TRANSPORT PROTEIN YTVI-RELATED"/>
    <property type="match status" value="1"/>
</dbReference>
<dbReference type="RefSeq" id="WP_308458444.1">
    <property type="nucleotide sequence ID" value="NZ_JAJEPS010000001.1"/>
</dbReference>
<sequence length="385" mass="42003">MKEEPCKHVEGVDTGKRIRKNLLNIGVFIAEILILVLLGPWAVRFFLPLLVGWLIAQIANPLVRFLEQHLHIVRKHSSMGIIAGAILLIVWICYLIVTWTAGRVVFLLEHLPEYYRSLSAEMTVISDNLESLAGHLSPEAGQKIGELTGSLSTQIGTIVGSLGGVTMGVAGNAAGKIPSLLISFLFVLLFAYFFTAQSERVQDFIKIIVPEETRRQLQLIGKKMKFAVGGYFRAQFKIMFIVFVILTAGLLVLRVPYAVLATAGIAVLDFLPMLGTGTILIPWAVLWALSGKLSSAAGLVILYAVTQVTRQLIQPKMVGDSIGMDAMTTLIFLFIGYRMAGLIGMIVAIPSGLILIQLYEAGAFAGVIASVRELADDMHRLRTGK</sequence>
<evidence type="ECO:0000313" key="7">
    <source>
        <dbReference type="EMBL" id="MCC2124926.1"/>
    </source>
</evidence>
<dbReference type="GO" id="GO:0016020">
    <property type="term" value="C:membrane"/>
    <property type="evidence" value="ECO:0007669"/>
    <property type="project" value="UniProtKB-SubCell"/>
</dbReference>
<feature type="transmembrane region" description="Helical" evidence="6">
    <location>
        <begin position="45"/>
        <end position="66"/>
    </location>
</feature>
<evidence type="ECO:0000313" key="8">
    <source>
        <dbReference type="Proteomes" id="UP001198220"/>
    </source>
</evidence>
<feature type="transmembrane region" description="Helical" evidence="6">
    <location>
        <begin position="21"/>
        <end position="39"/>
    </location>
</feature>
<evidence type="ECO:0000256" key="3">
    <source>
        <dbReference type="ARBA" id="ARBA00022692"/>
    </source>
</evidence>
<proteinExistence type="inferred from homology"/>
<feature type="transmembrane region" description="Helical" evidence="6">
    <location>
        <begin position="78"/>
        <end position="101"/>
    </location>
</feature>
<dbReference type="InterPro" id="IPR002549">
    <property type="entry name" value="AI-2E-like"/>
</dbReference>
<dbReference type="AlphaFoldDB" id="A0AAE3DAV6"/>
<feature type="transmembrane region" description="Helical" evidence="6">
    <location>
        <begin position="326"/>
        <end position="348"/>
    </location>
</feature>
<evidence type="ECO:0000256" key="2">
    <source>
        <dbReference type="ARBA" id="ARBA00009773"/>
    </source>
</evidence>
<reference evidence="7 8" key="1">
    <citation type="submission" date="2021-10" db="EMBL/GenBank/DDBJ databases">
        <title>Anaerobic single-cell dispensing facilitates the cultivation of human gut bacteria.</title>
        <authorList>
            <person name="Afrizal A."/>
        </authorList>
    </citation>
    <scope>NUCLEOTIDE SEQUENCE [LARGE SCALE GENOMIC DNA]</scope>
    <source>
        <strain evidence="7 8">CLA-AA-H276</strain>
    </source>
</reference>
<feature type="transmembrane region" description="Helical" evidence="6">
    <location>
        <begin position="280"/>
        <end position="305"/>
    </location>
</feature>
<comment type="similarity">
    <text evidence="2">Belongs to the autoinducer-2 exporter (AI-2E) (TC 2.A.86) family.</text>
</comment>
<feature type="transmembrane region" description="Helical" evidence="6">
    <location>
        <begin position="240"/>
        <end position="268"/>
    </location>
</feature>
<evidence type="ECO:0000256" key="5">
    <source>
        <dbReference type="ARBA" id="ARBA00023136"/>
    </source>
</evidence>
<comment type="subcellular location">
    <subcellularLocation>
        <location evidence="1">Membrane</location>
        <topology evidence="1">Multi-pass membrane protein</topology>
    </subcellularLocation>
</comment>
<evidence type="ECO:0000256" key="4">
    <source>
        <dbReference type="ARBA" id="ARBA00022989"/>
    </source>
</evidence>
<accession>A0AAE3DAV6</accession>